<sequence length="394" mass="42788">MATAHALCGPFAVAKFPTQRTRLPSPSSDAPISFRPTSKPKRILNPRAILSEACSAIESVAFSGAGGFNRSPEGYLCCEGVPVQDVMEAVERRPFYLYSKAQITRNFEAYRKALEGLSSIIGYAVKANNNLKVLEHLRELGCGAVLVSANELRLALRAGFDPTRCVFNGNGKLVEDLVLAAKEDVFVNIDSEFDLENIVTAARVVGKAVRVLLRINPDVDPQPWHDFLLRAALGFFCLIPRTSTVLPAPVFRSFDPACSPLQLRPPLQPLKSVRRSTPFVSARTPSLLGSDSRAPRLQAVDIFRDAAILMVNYIDEIRSQGFEIEFLNIGGGLGIDYYHAGAILPTPMDLINTADLVLLESSGGGGGDDQGFWKTLGYWSSAFFCSGISYVGVA</sequence>
<dbReference type="InterPro" id="IPR022644">
    <property type="entry name" value="De-COase2_N"/>
</dbReference>
<evidence type="ECO:0000256" key="1">
    <source>
        <dbReference type="ARBA" id="ARBA00001933"/>
    </source>
</evidence>
<dbReference type="PROSITE" id="PS00878">
    <property type="entry name" value="ODR_DC_2_1"/>
    <property type="match status" value="1"/>
</dbReference>
<dbReference type="PANTHER" id="PTHR43727">
    <property type="entry name" value="DIAMINOPIMELATE DECARBOXYLASE"/>
    <property type="match status" value="1"/>
</dbReference>
<dbReference type="InterPro" id="IPR022657">
    <property type="entry name" value="De-COase2_CS"/>
</dbReference>
<dbReference type="PANTHER" id="PTHR43727:SF2">
    <property type="entry name" value="GROUP IV DECARBOXYLASE"/>
    <property type="match status" value="1"/>
</dbReference>
<comment type="cofactor">
    <cofactor evidence="1">
        <name>pyridoxal 5'-phosphate</name>
        <dbReference type="ChEBI" id="CHEBI:597326"/>
    </cofactor>
</comment>
<evidence type="ECO:0000313" key="4">
    <source>
        <dbReference type="EMBL" id="KAK8967990.1"/>
    </source>
</evidence>
<reference evidence="4 5" key="1">
    <citation type="journal article" date="2022" name="Nat. Plants">
        <title>Genomes of leafy and leafless Platanthera orchids illuminate the evolution of mycoheterotrophy.</title>
        <authorList>
            <person name="Li M.H."/>
            <person name="Liu K.W."/>
            <person name="Li Z."/>
            <person name="Lu H.C."/>
            <person name="Ye Q.L."/>
            <person name="Zhang D."/>
            <person name="Wang J.Y."/>
            <person name="Li Y.F."/>
            <person name="Zhong Z.M."/>
            <person name="Liu X."/>
            <person name="Yu X."/>
            <person name="Liu D.K."/>
            <person name="Tu X.D."/>
            <person name="Liu B."/>
            <person name="Hao Y."/>
            <person name="Liao X.Y."/>
            <person name="Jiang Y.T."/>
            <person name="Sun W.H."/>
            <person name="Chen J."/>
            <person name="Chen Y.Q."/>
            <person name="Ai Y."/>
            <person name="Zhai J.W."/>
            <person name="Wu S.S."/>
            <person name="Zhou Z."/>
            <person name="Hsiao Y.Y."/>
            <person name="Wu W.L."/>
            <person name="Chen Y.Y."/>
            <person name="Lin Y.F."/>
            <person name="Hsu J.L."/>
            <person name="Li C.Y."/>
            <person name="Wang Z.W."/>
            <person name="Zhao X."/>
            <person name="Zhong W.Y."/>
            <person name="Ma X.K."/>
            <person name="Ma L."/>
            <person name="Huang J."/>
            <person name="Chen G.Z."/>
            <person name="Huang M.Z."/>
            <person name="Huang L."/>
            <person name="Peng D.H."/>
            <person name="Luo Y.B."/>
            <person name="Zou S.Q."/>
            <person name="Chen S.P."/>
            <person name="Lan S."/>
            <person name="Tsai W.C."/>
            <person name="Van de Peer Y."/>
            <person name="Liu Z.J."/>
        </authorList>
    </citation>
    <scope>NUCLEOTIDE SEQUENCE [LARGE SCALE GENOMIC DNA]</scope>
    <source>
        <strain evidence="4">Lor288</strain>
    </source>
</reference>
<accession>A0ABR2MUW4</accession>
<dbReference type="SUPFAM" id="SSF51419">
    <property type="entry name" value="PLP-binding barrel"/>
    <property type="match status" value="2"/>
</dbReference>
<evidence type="ECO:0000259" key="3">
    <source>
        <dbReference type="Pfam" id="PF02784"/>
    </source>
</evidence>
<dbReference type="Proteomes" id="UP001412067">
    <property type="component" value="Unassembled WGS sequence"/>
</dbReference>
<evidence type="ECO:0000313" key="5">
    <source>
        <dbReference type="Proteomes" id="UP001412067"/>
    </source>
</evidence>
<feature type="domain" description="Orn/DAP/Arg decarboxylase 2 N-terminal" evidence="3">
    <location>
        <begin position="101"/>
        <end position="220"/>
    </location>
</feature>
<name>A0ABR2MUW4_9ASPA</name>
<gene>
    <name evidence="4" type="ORF">KSP40_PGU021811</name>
</gene>
<evidence type="ECO:0000256" key="2">
    <source>
        <dbReference type="ARBA" id="ARBA00022898"/>
    </source>
</evidence>
<comment type="caution">
    <text evidence="4">The sequence shown here is derived from an EMBL/GenBank/DDBJ whole genome shotgun (WGS) entry which is preliminary data.</text>
</comment>
<dbReference type="Gene3D" id="3.20.20.10">
    <property type="entry name" value="Alanine racemase"/>
    <property type="match status" value="2"/>
</dbReference>
<dbReference type="InterPro" id="IPR029066">
    <property type="entry name" value="PLP-binding_barrel"/>
</dbReference>
<organism evidence="4 5">
    <name type="scientific">Platanthera guangdongensis</name>
    <dbReference type="NCBI Taxonomy" id="2320717"/>
    <lineage>
        <taxon>Eukaryota</taxon>
        <taxon>Viridiplantae</taxon>
        <taxon>Streptophyta</taxon>
        <taxon>Embryophyta</taxon>
        <taxon>Tracheophyta</taxon>
        <taxon>Spermatophyta</taxon>
        <taxon>Magnoliopsida</taxon>
        <taxon>Liliopsida</taxon>
        <taxon>Asparagales</taxon>
        <taxon>Orchidaceae</taxon>
        <taxon>Orchidoideae</taxon>
        <taxon>Orchideae</taxon>
        <taxon>Orchidinae</taxon>
        <taxon>Platanthera</taxon>
    </lineage>
</organism>
<keyword evidence="5" id="KW-1185">Reference proteome</keyword>
<protein>
    <recommendedName>
        <fullName evidence="3">Orn/DAP/Arg decarboxylase 2 N-terminal domain-containing protein</fullName>
    </recommendedName>
</protein>
<dbReference type="EMBL" id="JBBWWR010000004">
    <property type="protein sequence ID" value="KAK8967990.1"/>
    <property type="molecule type" value="Genomic_DNA"/>
</dbReference>
<proteinExistence type="predicted"/>
<dbReference type="Pfam" id="PF02784">
    <property type="entry name" value="Orn_Arg_deC_N"/>
    <property type="match status" value="1"/>
</dbReference>
<dbReference type="InterPro" id="IPR022653">
    <property type="entry name" value="De-COase2_pyr-phos_BS"/>
</dbReference>
<dbReference type="PROSITE" id="PS00879">
    <property type="entry name" value="ODR_DC_2_2"/>
    <property type="match status" value="1"/>
</dbReference>
<keyword evidence="2" id="KW-0663">Pyridoxal phosphate</keyword>